<evidence type="ECO:0000313" key="1">
    <source>
        <dbReference type="EMBL" id="KAH7661242.1"/>
    </source>
</evidence>
<protein>
    <submittedName>
        <fullName evidence="1">Zinc finger SWIM domain-containing protein 3</fullName>
    </submittedName>
</protein>
<accession>A0ACB7UL81</accession>
<dbReference type="EMBL" id="CM037025">
    <property type="protein sequence ID" value="KAH7661242.1"/>
    <property type="molecule type" value="Genomic_DNA"/>
</dbReference>
<reference evidence="2" key="1">
    <citation type="journal article" date="2022" name="Nat. Commun.">
        <title>Chromosome evolution and the genetic basis of agronomically important traits in greater yam.</title>
        <authorList>
            <person name="Bredeson J.V."/>
            <person name="Lyons J.B."/>
            <person name="Oniyinde I.O."/>
            <person name="Okereke N.R."/>
            <person name="Kolade O."/>
            <person name="Nnabue I."/>
            <person name="Nwadili C.O."/>
            <person name="Hribova E."/>
            <person name="Parker M."/>
            <person name="Nwogha J."/>
            <person name="Shu S."/>
            <person name="Carlson J."/>
            <person name="Kariba R."/>
            <person name="Muthemba S."/>
            <person name="Knop K."/>
            <person name="Barton G.J."/>
            <person name="Sherwood A.V."/>
            <person name="Lopez-Montes A."/>
            <person name="Asiedu R."/>
            <person name="Jamnadass R."/>
            <person name="Muchugi A."/>
            <person name="Goodstein D."/>
            <person name="Egesi C.N."/>
            <person name="Featherston J."/>
            <person name="Asfaw A."/>
            <person name="Simpson G.G."/>
            <person name="Dolezel J."/>
            <person name="Hendre P.S."/>
            <person name="Van Deynze A."/>
            <person name="Kumar P.L."/>
            <person name="Obidiegwu J.E."/>
            <person name="Bhattacharjee R."/>
            <person name="Rokhsar D.S."/>
        </authorList>
    </citation>
    <scope>NUCLEOTIDE SEQUENCE [LARGE SCALE GENOMIC DNA]</scope>
    <source>
        <strain evidence="2">cv. TDa95/00328</strain>
    </source>
</reference>
<keyword evidence="2" id="KW-1185">Reference proteome</keyword>
<dbReference type="Proteomes" id="UP000827976">
    <property type="component" value="Chromosome 15"/>
</dbReference>
<gene>
    <name evidence="1" type="ORF">IHE45_15G051300</name>
</gene>
<sequence length="672" mass="78222">MEKNLTPYVGMEFEIEEVAYMYYNMYTGYIGFSIRKSWANKSKVDGTTILSRKFCCFKEGFKKQVECEGKKIRKDLRVGCNAQMIIGRQENGKYYVTFFEEQHNHQVVTPRSRHKLPSQRKITIAHAAEAEIAKNSGIRQKLIFDFMSERVGGRENLGFTLKDISNHLQSKRMREMREGEAYTLIHYLEKKKSDNPSFFYLLQYDAEGQIANIFWADPKMVIDYALFGDVVCFDTTYRINNVNRPCAPIIGVNHHKETVVFGVALLYDETTASFEWLFTTFLEVMKGKKPLTIFTDQDAAMAKAIARVFPETYHRICSWHLFQNALKHLGHIFKGSNKFGAEFKSCMHDFEYEEDFIHSWNTLLEKHKLQDNKWCLDTFQERRKWAMVYGRHTFSAGIRSTQLCESFNSRMKYDVRYQELESNYEMSQLKLALKMNVPILRNARDIYTSKIFDLFQQEYEKSLGIVVKTCIESPPLYEYKVCVYELQREHKVTFNSKSKRIGCCCMSFEFVGYLCSHALKVLDIWNIKLVPSQYMLNRWTKHAREGCVVDYKGRIVIEDPRQVVSNRSKDLSRNAVTVASRAAEYEDASIFFVRKMVELSLEVEKFFTKANKNVDDGYFNSMAMNSSQSVDNNDAFTSVIFMCDLSVDKTSCPTYPNIQYGMITIPQTTGAS</sequence>
<evidence type="ECO:0000313" key="2">
    <source>
        <dbReference type="Proteomes" id="UP000827976"/>
    </source>
</evidence>
<organism evidence="1 2">
    <name type="scientific">Dioscorea alata</name>
    <name type="common">Purple yam</name>
    <dbReference type="NCBI Taxonomy" id="55571"/>
    <lineage>
        <taxon>Eukaryota</taxon>
        <taxon>Viridiplantae</taxon>
        <taxon>Streptophyta</taxon>
        <taxon>Embryophyta</taxon>
        <taxon>Tracheophyta</taxon>
        <taxon>Spermatophyta</taxon>
        <taxon>Magnoliopsida</taxon>
        <taxon>Liliopsida</taxon>
        <taxon>Dioscoreales</taxon>
        <taxon>Dioscoreaceae</taxon>
        <taxon>Dioscorea</taxon>
    </lineage>
</organism>
<proteinExistence type="predicted"/>
<comment type="caution">
    <text evidence="1">The sequence shown here is derived from an EMBL/GenBank/DDBJ whole genome shotgun (WGS) entry which is preliminary data.</text>
</comment>
<name>A0ACB7UL81_DIOAL</name>